<evidence type="ECO:0000313" key="8">
    <source>
        <dbReference type="EMBL" id="MPV35908.1"/>
    </source>
</evidence>
<keyword evidence="2 6" id="KW-0812">Transmembrane</keyword>
<dbReference type="AlphaFoldDB" id="A0A6N7EG26"/>
<accession>A0A6N7EG26</accession>
<protein>
    <recommendedName>
        <fullName evidence="6">Transport permease protein</fullName>
    </recommendedName>
</protein>
<dbReference type="GO" id="GO:0046677">
    <property type="term" value="P:response to antibiotic"/>
    <property type="evidence" value="ECO:0007669"/>
    <property type="project" value="UniProtKB-KW"/>
</dbReference>
<feature type="transmembrane region" description="Helical" evidence="6">
    <location>
        <begin position="177"/>
        <end position="196"/>
    </location>
</feature>
<proteinExistence type="inferred from homology"/>
<dbReference type="Pfam" id="PF01061">
    <property type="entry name" value="ABC2_membrane"/>
    <property type="match status" value="1"/>
</dbReference>
<feature type="transmembrane region" description="Helical" evidence="6">
    <location>
        <begin position="144"/>
        <end position="170"/>
    </location>
</feature>
<gene>
    <name evidence="8" type="ORF">GB881_02375</name>
</gene>
<evidence type="ECO:0000259" key="7">
    <source>
        <dbReference type="PROSITE" id="PS51012"/>
    </source>
</evidence>
<keyword evidence="3 6" id="KW-1133">Transmembrane helix</keyword>
<feature type="transmembrane region" description="Helical" evidence="6">
    <location>
        <begin position="71"/>
        <end position="92"/>
    </location>
</feature>
<dbReference type="InterPro" id="IPR051784">
    <property type="entry name" value="Nod_factor_ABC_transporter"/>
</dbReference>
<dbReference type="PANTHER" id="PTHR43229">
    <property type="entry name" value="NODULATION PROTEIN J"/>
    <property type="match status" value="1"/>
</dbReference>
<evidence type="ECO:0000256" key="1">
    <source>
        <dbReference type="ARBA" id="ARBA00004141"/>
    </source>
</evidence>
<evidence type="ECO:0000256" key="2">
    <source>
        <dbReference type="ARBA" id="ARBA00022692"/>
    </source>
</evidence>
<keyword evidence="6" id="KW-1003">Cell membrane</keyword>
<dbReference type="PROSITE" id="PS51012">
    <property type="entry name" value="ABC_TM2"/>
    <property type="match status" value="1"/>
</dbReference>
<feature type="transmembrane region" description="Helical" evidence="6">
    <location>
        <begin position="31"/>
        <end position="51"/>
    </location>
</feature>
<keyword evidence="4 6" id="KW-0472">Membrane</keyword>
<name>A0A6N7EG26_9MICO</name>
<dbReference type="OrthoDB" id="670210at2"/>
<keyword evidence="5" id="KW-0046">Antibiotic resistance</keyword>
<sequence length="267" mass="27616">MTSTAAPPSAPFVHGATIVYRNLLALRRNPALVVANLAGPISMILLFGYVFGSAMGAAGTVADYRAALVPAAFVLVAGTGLIMVAGSTAVDVRNGVTERFRSLPMSPMAVPLGLAGSQLVLSVLSLTVMAAVGLVVGWRVHTDVVSAAASFALLLLFGYALSWVGIYLGLLIRDVEVVQQLSAPIFGLVMVSSAFVPTETMPAGIRAIAEWSPFSAAITATRHLFGNGSIPDGPLPLAHPVIATIVWSITLIAVFAPPAARRCSRPS</sequence>
<dbReference type="InterPro" id="IPR047817">
    <property type="entry name" value="ABC2_TM_bact-type"/>
</dbReference>
<keyword evidence="9" id="KW-1185">Reference proteome</keyword>
<evidence type="ECO:0000256" key="6">
    <source>
        <dbReference type="RuleBase" id="RU361157"/>
    </source>
</evidence>
<dbReference type="GO" id="GO:0140359">
    <property type="term" value="F:ABC-type transporter activity"/>
    <property type="evidence" value="ECO:0007669"/>
    <property type="project" value="InterPro"/>
</dbReference>
<dbReference type="RefSeq" id="WP_152194104.1">
    <property type="nucleotide sequence ID" value="NZ_VUKD01000001.1"/>
</dbReference>
<reference evidence="8 9" key="1">
    <citation type="submission" date="2019-10" db="EMBL/GenBank/DDBJ databases">
        <title>Georgenia wutianyii sp. nov. and Georgenia yuyongxinii sp. nov. isolated from plateau pika (Ochotona curzoniae) in the Qinghai-Tibet plateau of China.</title>
        <authorList>
            <person name="Tian Z."/>
        </authorList>
    </citation>
    <scope>NUCLEOTIDE SEQUENCE [LARGE SCALE GENOMIC DNA]</scope>
    <source>
        <strain evidence="8 9">JCM 19765</strain>
    </source>
</reference>
<organism evidence="8 9">
    <name type="scientific">Georgenia subflava</name>
    <dbReference type="NCBI Taxonomy" id="1622177"/>
    <lineage>
        <taxon>Bacteria</taxon>
        <taxon>Bacillati</taxon>
        <taxon>Actinomycetota</taxon>
        <taxon>Actinomycetes</taxon>
        <taxon>Micrococcales</taxon>
        <taxon>Bogoriellaceae</taxon>
        <taxon>Georgenia</taxon>
    </lineage>
</organism>
<feature type="transmembrane region" description="Helical" evidence="6">
    <location>
        <begin position="237"/>
        <end position="256"/>
    </location>
</feature>
<evidence type="ECO:0000313" key="9">
    <source>
        <dbReference type="Proteomes" id="UP000437709"/>
    </source>
</evidence>
<dbReference type="EMBL" id="WHPC01000004">
    <property type="protein sequence ID" value="MPV35908.1"/>
    <property type="molecule type" value="Genomic_DNA"/>
</dbReference>
<feature type="transmembrane region" description="Helical" evidence="6">
    <location>
        <begin position="112"/>
        <end position="138"/>
    </location>
</feature>
<evidence type="ECO:0000256" key="5">
    <source>
        <dbReference type="ARBA" id="ARBA00023251"/>
    </source>
</evidence>
<feature type="domain" description="ABC transmembrane type-2" evidence="7">
    <location>
        <begin position="31"/>
        <end position="262"/>
    </location>
</feature>
<keyword evidence="6" id="KW-0813">Transport</keyword>
<dbReference type="PIRSF" id="PIRSF006648">
    <property type="entry name" value="DrrB"/>
    <property type="match status" value="1"/>
</dbReference>
<comment type="similarity">
    <text evidence="6">Belongs to the ABC-2 integral membrane protein family.</text>
</comment>
<evidence type="ECO:0000256" key="3">
    <source>
        <dbReference type="ARBA" id="ARBA00022989"/>
    </source>
</evidence>
<dbReference type="InterPro" id="IPR000412">
    <property type="entry name" value="ABC_2_transport"/>
</dbReference>
<dbReference type="InterPro" id="IPR013525">
    <property type="entry name" value="ABC2_TM"/>
</dbReference>
<comment type="subcellular location">
    <subcellularLocation>
        <location evidence="6">Cell membrane</location>
        <topology evidence="6">Multi-pass membrane protein</topology>
    </subcellularLocation>
    <subcellularLocation>
        <location evidence="1">Membrane</location>
        <topology evidence="1">Multi-pass membrane protein</topology>
    </subcellularLocation>
</comment>
<dbReference type="GO" id="GO:0043190">
    <property type="term" value="C:ATP-binding cassette (ABC) transporter complex"/>
    <property type="evidence" value="ECO:0007669"/>
    <property type="project" value="InterPro"/>
</dbReference>
<comment type="caution">
    <text evidence="8">The sequence shown here is derived from an EMBL/GenBank/DDBJ whole genome shotgun (WGS) entry which is preliminary data.</text>
</comment>
<evidence type="ECO:0000256" key="4">
    <source>
        <dbReference type="ARBA" id="ARBA00023136"/>
    </source>
</evidence>
<dbReference type="Proteomes" id="UP000437709">
    <property type="component" value="Unassembled WGS sequence"/>
</dbReference>
<dbReference type="PANTHER" id="PTHR43229:SF2">
    <property type="entry name" value="NODULATION PROTEIN J"/>
    <property type="match status" value="1"/>
</dbReference>